<feature type="region of interest" description="Disordered" evidence="1">
    <location>
        <begin position="98"/>
        <end position="132"/>
    </location>
</feature>
<proteinExistence type="predicted"/>
<name>F2PIW3_TRIEC</name>
<keyword evidence="3" id="KW-1185">Reference proteome</keyword>
<evidence type="ECO:0000313" key="3">
    <source>
        <dbReference type="Proteomes" id="UP000009169"/>
    </source>
</evidence>
<gene>
    <name evidence="2" type="ORF">TEQG_00873</name>
</gene>
<sequence>MSQQGPSPHRCLVPDAYIISPPKAVNPTHDSPAAWNYNREKNMILVSTNPEAILAMTRNSSCRDENEIYGERECKGGAKNEEKHLRGSFCQEIAPSPLATMNNNNTGNAEIKISTSGRPITPFLEQKAMRRE</sequence>
<dbReference type="EMBL" id="DS995720">
    <property type="protein sequence ID" value="EGE01830.1"/>
    <property type="molecule type" value="Genomic_DNA"/>
</dbReference>
<evidence type="ECO:0000313" key="2">
    <source>
        <dbReference type="EMBL" id="EGE01830.1"/>
    </source>
</evidence>
<evidence type="ECO:0000256" key="1">
    <source>
        <dbReference type="SAM" id="MobiDB-lite"/>
    </source>
</evidence>
<dbReference type="Proteomes" id="UP000009169">
    <property type="component" value="Unassembled WGS sequence"/>
</dbReference>
<feature type="compositionally biased region" description="Polar residues" evidence="1">
    <location>
        <begin position="99"/>
        <end position="118"/>
    </location>
</feature>
<organism evidence="2 3">
    <name type="scientific">Trichophyton equinum (strain ATCC MYA-4606 / CBS 127.97)</name>
    <name type="common">Horse ringworm fungus</name>
    <dbReference type="NCBI Taxonomy" id="559882"/>
    <lineage>
        <taxon>Eukaryota</taxon>
        <taxon>Fungi</taxon>
        <taxon>Dikarya</taxon>
        <taxon>Ascomycota</taxon>
        <taxon>Pezizomycotina</taxon>
        <taxon>Eurotiomycetes</taxon>
        <taxon>Eurotiomycetidae</taxon>
        <taxon>Onygenales</taxon>
        <taxon>Arthrodermataceae</taxon>
        <taxon>Trichophyton</taxon>
    </lineage>
</organism>
<protein>
    <submittedName>
        <fullName evidence="2">Uncharacterized protein</fullName>
    </submittedName>
</protein>
<dbReference type="VEuPathDB" id="FungiDB:TEQG_00873"/>
<reference evidence="3" key="1">
    <citation type="journal article" date="2012" name="MBio">
        <title>Comparative genome analysis of Trichophyton rubrum and related dermatophytes reveals candidate genes involved in infection.</title>
        <authorList>
            <person name="Martinez D.A."/>
            <person name="Oliver B.G."/>
            <person name="Graeser Y."/>
            <person name="Goldberg J.M."/>
            <person name="Li W."/>
            <person name="Martinez-Rossi N.M."/>
            <person name="Monod M."/>
            <person name="Shelest E."/>
            <person name="Barton R.C."/>
            <person name="Birch E."/>
            <person name="Brakhage A.A."/>
            <person name="Chen Z."/>
            <person name="Gurr S.J."/>
            <person name="Heiman D."/>
            <person name="Heitman J."/>
            <person name="Kosti I."/>
            <person name="Rossi A."/>
            <person name="Saif S."/>
            <person name="Samalova M."/>
            <person name="Saunders C.W."/>
            <person name="Shea T."/>
            <person name="Summerbell R.C."/>
            <person name="Xu J."/>
            <person name="Young S."/>
            <person name="Zeng Q."/>
            <person name="Birren B.W."/>
            <person name="Cuomo C.A."/>
            <person name="White T.C."/>
        </authorList>
    </citation>
    <scope>NUCLEOTIDE SEQUENCE [LARGE SCALE GENOMIC DNA]</scope>
    <source>
        <strain evidence="3">ATCC MYA-4606 / CBS 127.97</strain>
    </source>
</reference>
<accession>F2PIW3</accession>
<dbReference type="HOGENOM" id="CLU_2122847_0_0_1"/>
<dbReference type="AlphaFoldDB" id="F2PIW3"/>